<dbReference type="Proteomes" id="UP000199356">
    <property type="component" value="Unassembled WGS sequence"/>
</dbReference>
<evidence type="ECO:0000313" key="6">
    <source>
        <dbReference type="Proteomes" id="UP000199356"/>
    </source>
</evidence>
<keyword evidence="1" id="KW-0805">Transcription regulation</keyword>
<evidence type="ECO:0000259" key="4">
    <source>
        <dbReference type="PROSITE" id="PS50949"/>
    </source>
</evidence>
<feature type="domain" description="HTH gntR-type" evidence="4">
    <location>
        <begin position="10"/>
        <end position="77"/>
    </location>
</feature>
<dbReference type="OrthoDB" id="8638122at2"/>
<dbReference type="GO" id="GO:0003700">
    <property type="term" value="F:DNA-binding transcription factor activity"/>
    <property type="evidence" value="ECO:0007669"/>
    <property type="project" value="InterPro"/>
</dbReference>
<dbReference type="Gene3D" id="1.10.10.10">
    <property type="entry name" value="Winged helix-like DNA-binding domain superfamily/Winged helix DNA-binding domain"/>
    <property type="match status" value="1"/>
</dbReference>
<evidence type="ECO:0000256" key="1">
    <source>
        <dbReference type="ARBA" id="ARBA00023015"/>
    </source>
</evidence>
<reference evidence="5 6" key="1">
    <citation type="submission" date="2016-10" db="EMBL/GenBank/DDBJ databases">
        <authorList>
            <person name="de Groot N.N."/>
        </authorList>
    </citation>
    <scope>NUCLEOTIDE SEQUENCE [LARGE SCALE GENOMIC DNA]</scope>
    <source>
        <strain evidence="5 6">DSM 19547</strain>
    </source>
</reference>
<dbReference type="InterPro" id="IPR036390">
    <property type="entry name" value="WH_DNA-bd_sf"/>
</dbReference>
<dbReference type="Gene3D" id="1.20.120.530">
    <property type="entry name" value="GntR ligand-binding domain-like"/>
    <property type="match status" value="1"/>
</dbReference>
<dbReference type="EMBL" id="FOXA01000012">
    <property type="protein sequence ID" value="SFP77444.1"/>
    <property type="molecule type" value="Genomic_DNA"/>
</dbReference>
<dbReference type="InterPro" id="IPR008920">
    <property type="entry name" value="TF_FadR/GntR_C"/>
</dbReference>
<evidence type="ECO:0000256" key="2">
    <source>
        <dbReference type="ARBA" id="ARBA00023125"/>
    </source>
</evidence>
<dbReference type="PANTHER" id="PTHR43537">
    <property type="entry name" value="TRANSCRIPTIONAL REGULATOR, GNTR FAMILY"/>
    <property type="match status" value="1"/>
</dbReference>
<protein>
    <submittedName>
        <fullName evidence="5">Transcriptional regulator, GntR family</fullName>
    </submittedName>
</protein>
<proteinExistence type="predicted"/>
<dbReference type="InterPro" id="IPR011711">
    <property type="entry name" value="GntR_C"/>
</dbReference>
<evidence type="ECO:0000313" key="5">
    <source>
        <dbReference type="EMBL" id="SFP77444.1"/>
    </source>
</evidence>
<keyword evidence="6" id="KW-1185">Reference proteome</keyword>
<keyword evidence="3" id="KW-0804">Transcription</keyword>
<dbReference type="SUPFAM" id="SSF46785">
    <property type="entry name" value="Winged helix' DNA-binding domain"/>
    <property type="match status" value="1"/>
</dbReference>
<dbReference type="InterPro" id="IPR000524">
    <property type="entry name" value="Tscrpt_reg_HTH_GntR"/>
</dbReference>
<dbReference type="Pfam" id="PF00392">
    <property type="entry name" value="GntR"/>
    <property type="match status" value="1"/>
</dbReference>
<dbReference type="SMART" id="SM00345">
    <property type="entry name" value="HTH_GNTR"/>
    <property type="match status" value="1"/>
</dbReference>
<dbReference type="GO" id="GO:0003677">
    <property type="term" value="F:DNA binding"/>
    <property type="evidence" value="ECO:0007669"/>
    <property type="project" value="UniProtKB-KW"/>
</dbReference>
<keyword evidence="2" id="KW-0238">DNA-binding</keyword>
<dbReference type="SMART" id="SM00895">
    <property type="entry name" value="FCD"/>
    <property type="match status" value="1"/>
</dbReference>
<accession>A0A1I5T310</accession>
<dbReference type="SUPFAM" id="SSF48008">
    <property type="entry name" value="GntR ligand-binding domain-like"/>
    <property type="match status" value="1"/>
</dbReference>
<dbReference type="AlphaFoldDB" id="A0A1I5T310"/>
<gene>
    <name evidence="5" type="ORF">SAMN04488047_112126</name>
</gene>
<dbReference type="Pfam" id="PF07729">
    <property type="entry name" value="FCD"/>
    <property type="match status" value="1"/>
</dbReference>
<name>A0A1I5T310_9RHOB</name>
<sequence length="223" mass="24640">MFSRKGQDDRSIVALIAGAVRRDISFGDLPPDAKLKIEELRRRYGGSNHSVREALTQLTAEGLVEANAQRGFRVSSATEEDLRDIIRMRAELDPIGLRWSMERGDVAWEGRLMAAGHAADRATEQVLAEPEVSALAWDEAGRAFHAALMEACGSPRLIAVTARLYDQSRRFRLANLREGLCDPRAVAHRQKALLTAILDHDQHAATDHLVADIESDLARAGVR</sequence>
<organism evidence="5 6">
    <name type="scientific">Tranquillimonas alkanivorans</name>
    <dbReference type="NCBI Taxonomy" id="441119"/>
    <lineage>
        <taxon>Bacteria</taxon>
        <taxon>Pseudomonadati</taxon>
        <taxon>Pseudomonadota</taxon>
        <taxon>Alphaproteobacteria</taxon>
        <taxon>Rhodobacterales</taxon>
        <taxon>Roseobacteraceae</taxon>
        <taxon>Tranquillimonas</taxon>
    </lineage>
</organism>
<evidence type="ECO:0000256" key="3">
    <source>
        <dbReference type="ARBA" id="ARBA00023163"/>
    </source>
</evidence>
<dbReference type="PROSITE" id="PS50949">
    <property type="entry name" value="HTH_GNTR"/>
    <property type="match status" value="1"/>
</dbReference>
<dbReference type="InterPro" id="IPR036388">
    <property type="entry name" value="WH-like_DNA-bd_sf"/>
</dbReference>
<dbReference type="STRING" id="441119.SAMN04488047_112126"/>
<dbReference type="RefSeq" id="WP_093423506.1">
    <property type="nucleotide sequence ID" value="NZ_FOXA01000012.1"/>
</dbReference>
<dbReference type="PANTHER" id="PTHR43537:SF20">
    <property type="entry name" value="HTH-TYPE TRANSCRIPTIONAL REPRESSOR GLAR"/>
    <property type="match status" value="1"/>
</dbReference>